<dbReference type="RefSeq" id="WP_132848667.1">
    <property type="nucleotide sequence ID" value="NZ_CP058648.1"/>
</dbReference>
<dbReference type="Pfam" id="PF13336">
    <property type="entry name" value="AcetylCoA_hyd_C"/>
    <property type="match status" value="1"/>
</dbReference>
<evidence type="ECO:0000259" key="4">
    <source>
        <dbReference type="Pfam" id="PF13336"/>
    </source>
</evidence>
<evidence type="ECO:0000313" key="5">
    <source>
        <dbReference type="EMBL" id="TCQ01989.1"/>
    </source>
</evidence>
<organism evidence="5 6">
    <name type="scientific">Serpentinicella alkaliphila</name>
    <dbReference type="NCBI Taxonomy" id="1734049"/>
    <lineage>
        <taxon>Bacteria</taxon>
        <taxon>Bacillati</taxon>
        <taxon>Bacillota</taxon>
        <taxon>Clostridia</taxon>
        <taxon>Peptostreptococcales</taxon>
        <taxon>Natronincolaceae</taxon>
        <taxon>Serpentinicella</taxon>
    </lineage>
</organism>
<protein>
    <submittedName>
        <fullName evidence="5">4-hydroxybutyrate CoA-transferase</fullName>
    </submittedName>
</protein>
<comment type="caution">
    <text evidence="5">The sequence shown here is derived from an EMBL/GenBank/DDBJ whole genome shotgun (WGS) entry which is preliminary data.</text>
</comment>
<evidence type="ECO:0000256" key="2">
    <source>
        <dbReference type="ARBA" id="ARBA00022679"/>
    </source>
</evidence>
<dbReference type="GO" id="GO:0006083">
    <property type="term" value="P:acetate metabolic process"/>
    <property type="evidence" value="ECO:0007669"/>
    <property type="project" value="InterPro"/>
</dbReference>
<dbReference type="Gene3D" id="3.40.1080.20">
    <property type="entry name" value="Acetyl-CoA hydrolase/transferase C-terminal domain"/>
    <property type="match status" value="1"/>
</dbReference>
<comment type="similarity">
    <text evidence="1">Belongs to the acetyl-CoA hydrolase/transferase family.</text>
</comment>
<dbReference type="PANTHER" id="PTHR21432:SF20">
    <property type="entry name" value="ACETYL-COA HYDROLASE"/>
    <property type="match status" value="1"/>
</dbReference>
<dbReference type="OrthoDB" id="9801795at2"/>
<name>A0A4R2TWI0_9FIRM</name>
<sequence>MKDWQMVYKSKVVTPEKAVKNIKSGDRVVVAHAAAEPQIITEAMVKNYESYTGVEVVHMVPLGKGEYMSPGMEKHFRHNGLFLGGKTRGAIAEGRGDYTPSFFFEIPRLFKKDILPVDVALIQVSKPDIQGYCSFGVSVDYTKSATEKAKLVIAQVNDQMPRTHGESFIHISEIDYIVESSQPILELPTPKIGEVERKIGEYCASLIEDGSTLQLGIGGIPDAVLSFLKEKSDLGIHSEMFSDGVLELVMNGNVTNKLKTLHKDRFIATFLMGSKKLYDFVNDNPSVLMYPVDYVNHPAVIAQNYKMVSVNSAIQVDLMGQVAAETIGYKQFSGTGGQVDFVRGTSLAQDGKSIIALPSVASGGKISRITPILDEGAAVTTSRNDVHYIVTEYGIANLKGKTLRERAKELIKIAHPSFREILTEKAILKYKSL</sequence>
<dbReference type="InterPro" id="IPR037171">
    <property type="entry name" value="NagB/RpiA_transferase-like"/>
</dbReference>
<dbReference type="EMBL" id="SLYC01000020">
    <property type="protein sequence ID" value="TCQ01989.1"/>
    <property type="molecule type" value="Genomic_DNA"/>
</dbReference>
<evidence type="ECO:0000313" key="6">
    <source>
        <dbReference type="Proteomes" id="UP000295504"/>
    </source>
</evidence>
<keyword evidence="2 5" id="KW-0808">Transferase</keyword>
<evidence type="ECO:0000259" key="3">
    <source>
        <dbReference type="Pfam" id="PF02550"/>
    </source>
</evidence>
<dbReference type="SUPFAM" id="SSF100950">
    <property type="entry name" value="NagB/RpiA/CoA transferase-like"/>
    <property type="match status" value="2"/>
</dbReference>
<dbReference type="GO" id="GO:0008775">
    <property type="term" value="F:acetate CoA-transferase activity"/>
    <property type="evidence" value="ECO:0007669"/>
    <property type="project" value="InterPro"/>
</dbReference>
<dbReference type="InterPro" id="IPR003702">
    <property type="entry name" value="ActCoA_hydro_N"/>
</dbReference>
<dbReference type="PANTHER" id="PTHR21432">
    <property type="entry name" value="ACETYL-COA HYDROLASE-RELATED"/>
    <property type="match status" value="1"/>
</dbReference>
<proteinExistence type="inferred from homology"/>
<keyword evidence="6" id="KW-1185">Reference proteome</keyword>
<dbReference type="Gene3D" id="3.40.1080.10">
    <property type="entry name" value="Glutaconate Coenzyme A-transferase"/>
    <property type="match status" value="1"/>
</dbReference>
<feature type="domain" description="Acetyl-CoA hydrolase/transferase N-terminal" evidence="3">
    <location>
        <begin position="7"/>
        <end position="181"/>
    </location>
</feature>
<dbReference type="Gene3D" id="3.30.750.70">
    <property type="entry name" value="4-hydroxybutyrate coenzyme like domains"/>
    <property type="match status" value="1"/>
</dbReference>
<dbReference type="Pfam" id="PF02550">
    <property type="entry name" value="AcetylCoA_hydro"/>
    <property type="match status" value="1"/>
</dbReference>
<dbReference type="InterPro" id="IPR026888">
    <property type="entry name" value="AcetylCoA_hyd_C"/>
</dbReference>
<dbReference type="InterPro" id="IPR046433">
    <property type="entry name" value="ActCoA_hydro"/>
</dbReference>
<feature type="domain" description="Acetyl-CoA hydrolase/transferase C-terminal" evidence="4">
    <location>
        <begin position="273"/>
        <end position="426"/>
    </location>
</feature>
<evidence type="ECO:0000256" key="1">
    <source>
        <dbReference type="ARBA" id="ARBA00009632"/>
    </source>
</evidence>
<dbReference type="AlphaFoldDB" id="A0A4R2TWI0"/>
<accession>A0A4R2TWI0</accession>
<gene>
    <name evidence="5" type="ORF">EDD79_102045</name>
</gene>
<reference evidence="5 6" key="1">
    <citation type="submission" date="2019-03" db="EMBL/GenBank/DDBJ databases">
        <title>Genomic Encyclopedia of Type Strains, Phase IV (KMG-IV): sequencing the most valuable type-strain genomes for metagenomic binning, comparative biology and taxonomic classification.</title>
        <authorList>
            <person name="Goeker M."/>
        </authorList>
    </citation>
    <scope>NUCLEOTIDE SEQUENCE [LARGE SCALE GENOMIC DNA]</scope>
    <source>
        <strain evidence="5 6">DSM 100013</strain>
    </source>
</reference>
<dbReference type="Proteomes" id="UP000295504">
    <property type="component" value="Unassembled WGS sequence"/>
</dbReference>
<dbReference type="InterPro" id="IPR038460">
    <property type="entry name" value="AcetylCoA_hyd_C_sf"/>
</dbReference>